<feature type="transmembrane region" description="Helical" evidence="1">
    <location>
        <begin position="67"/>
        <end position="87"/>
    </location>
</feature>
<reference evidence="2 3" key="1">
    <citation type="submission" date="2017-09" db="EMBL/GenBank/DDBJ databases">
        <authorList>
            <consortium name="International Durum Wheat Genome Sequencing Consortium (IDWGSC)"/>
            <person name="Milanesi L."/>
        </authorList>
    </citation>
    <scope>NUCLEOTIDE SEQUENCE [LARGE SCALE GENOMIC DNA]</scope>
    <source>
        <strain evidence="3">cv. Svevo</strain>
    </source>
</reference>
<protein>
    <recommendedName>
        <fullName evidence="4">Secreted protein</fullName>
    </recommendedName>
</protein>
<evidence type="ECO:0000313" key="2">
    <source>
        <dbReference type="EMBL" id="VAI45962.1"/>
    </source>
</evidence>
<dbReference type="AlphaFoldDB" id="A0A9R0XZJ0"/>
<proteinExistence type="predicted"/>
<keyword evidence="1" id="KW-0812">Transmembrane</keyword>
<dbReference type="EMBL" id="LT934121">
    <property type="protein sequence ID" value="VAI45962.1"/>
    <property type="molecule type" value="Genomic_DNA"/>
</dbReference>
<dbReference type="Proteomes" id="UP000324705">
    <property type="component" value="Chromosome 6A"/>
</dbReference>
<evidence type="ECO:0008006" key="4">
    <source>
        <dbReference type="Google" id="ProtNLM"/>
    </source>
</evidence>
<keyword evidence="1" id="KW-1133">Transmembrane helix</keyword>
<sequence length="147" mass="16298">MLGSLYRCKCLACLASCCPTCCSPPSSLHCLLCYLLPCILLSSTAAHIARYSVLSQGRFVYSIKKKMLPSSGIVSFLLSGGVLHVWLSITRSRRRWHSPRVAIRCTRSSPVALSAHALLRKPVTRQSLPSSDHSRLRSWLPVARCWS</sequence>
<evidence type="ECO:0000313" key="3">
    <source>
        <dbReference type="Proteomes" id="UP000324705"/>
    </source>
</evidence>
<evidence type="ECO:0000256" key="1">
    <source>
        <dbReference type="SAM" id="Phobius"/>
    </source>
</evidence>
<name>A0A9R0XZJ0_TRITD</name>
<accession>A0A9R0XZJ0</accession>
<gene>
    <name evidence="2" type="ORF">TRITD_6Av1G099580</name>
</gene>
<keyword evidence="3" id="KW-1185">Reference proteome</keyword>
<organism evidence="2 3">
    <name type="scientific">Triticum turgidum subsp. durum</name>
    <name type="common">Durum wheat</name>
    <name type="synonym">Triticum durum</name>
    <dbReference type="NCBI Taxonomy" id="4567"/>
    <lineage>
        <taxon>Eukaryota</taxon>
        <taxon>Viridiplantae</taxon>
        <taxon>Streptophyta</taxon>
        <taxon>Embryophyta</taxon>
        <taxon>Tracheophyta</taxon>
        <taxon>Spermatophyta</taxon>
        <taxon>Magnoliopsida</taxon>
        <taxon>Liliopsida</taxon>
        <taxon>Poales</taxon>
        <taxon>Poaceae</taxon>
        <taxon>BOP clade</taxon>
        <taxon>Pooideae</taxon>
        <taxon>Triticodae</taxon>
        <taxon>Triticeae</taxon>
        <taxon>Triticinae</taxon>
        <taxon>Triticum</taxon>
    </lineage>
</organism>
<dbReference type="Gramene" id="TRITD6Av1G099580.1">
    <property type="protein sequence ID" value="TRITD6Av1G099580.1"/>
    <property type="gene ID" value="TRITD6Av1G099580"/>
</dbReference>
<keyword evidence="1" id="KW-0472">Membrane</keyword>